<dbReference type="AlphaFoldDB" id="A0A0E4BJ52"/>
<name>A0A0E4BJ52_9BRAD</name>
<organism evidence="1 2">
    <name type="scientific">Bradyrhizobium diazoefficiens</name>
    <dbReference type="NCBI Taxonomy" id="1355477"/>
    <lineage>
        <taxon>Bacteria</taxon>
        <taxon>Pseudomonadati</taxon>
        <taxon>Pseudomonadota</taxon>
        <taxon>Alphaproteobacteria</taxon>
        <taxon>Hyphomicrobiales</taxon>
        <taxon>Nitrobacteraceae</taxon>
        <taxon>Bradyrhizobium</taxon>
    </lineage>
</organism>
<protein>
    <submittedName>
        <fullName evidence="1">Uncharacterized protein</fullName>
    </submittedName>
</protein>
<accession>A0A0E4BJ52</accession>
<sequence length="39" mass="4253">MFSAMTSDLKTSCGHMLLPLTVALLGACAANLWLVWSWL</sequence>
<reference evidence="1 2" key="1">
    <citation type="submission" date="2014-11" db="EMBL/GenBank/DDBJ databases">
        <title>Symbiosis island explosion on the genome of extra-slow-growing strains of soybean bradyrhizobia with massive insertion sequences.</title>
        <authorList>
            <person name="Iida T."/>
            <person name="Minamisawa K."/>
        </authorList>
    </citation>
    <scope>NUCLEOTIDE SEQUENCE [LARGE SCALE GENOMIC DNA]</scope>
    <source>
        <strain evidence="1 2">NK6</strain>
    </source>
</reference>
<proteinExistence type="predicted"/>
<evidence type="ECO:0000313" key="2">
    <source>
        <dbReference type="Proteomes" id="UP000063308"/>
    </source>
</evidence>
<evidence type="ECO:0000313" key="1">
    <source>
        <dbReference type="EMBL" id="BAR53383.1"/>
    </source>
</evidence>
<dbReference type="EMBL" id="AP014685">
    <property type="protein sequence ID" value="BAR53383.1"/>
    <property type="molecule type" value="Genomic_DNA"/>
</dbReference>
<dbReference type="Proteomes" id="UP000063308">
    <property type="component" value="Chromosome"/>
</dbReference>
<gene>
    <name evidence="1" type="ORF">NK6_195</name>
</gene>